<organism evidence="2 3">
    <name type="scientific">Pseudovirgaria hyperparasitica</name>
    <dbReference type="NCBI Taxonomy" id="470096"/>
    <lineage>
        <taxon>Eukaryota</taxon>
        <taxon>Fungi</taxon>
        <taxon>Dikarya</taxon>
        <taxon>Ascomycota</taxon>
        <taxon>Pezizomycotina</taxon>
        <taxon>Dothideomycetes</taxon>
        <taxon>Dothideomycetes incertae sedis</taxon>
        <taxon>Acrospermales</taxon>
        <taxon>Acrospermaceae</taxon>
        <taxon>Pseudovirgaria</taxon>
    </lineage>
</organism>
<dbReference type="InterPro" id="IPR036623">
    <property type="entry name" value="Hemimethylated_DNA-bd_sf"/>
</dbReference>
<dbReference type="Pfam" id="PF13369">
    <property type="entry name" value="Transglut_core2"/>
    <property type="match status" value="1"/>
</dbReference>
<dbReference type="RefSeq" id="XP_033603187.1">
    <property type="nucleotide sequence ID" value="XM_033740058.1"/>
</dbReference>
<proteinExistence type="predicted"/>
<dbReference type="GO" id="GO:0003677">
    <property type="term" value="F:DNA binding"/>
    <property type="evidence" value="ECO:0007669"/>
    <property type="project" value="InterPro"/>
</dbReference>
<protein>
    <submittedName>
        <fullName evidence="2">F-box domain-containing protein</fullName>
    </submittedName>
</protein>
<dbReference type="EMBL" id="ML996567">
    <property type="protein sequence ID" value="KAF2760736.1"/>
    <property type="molecule type" value="Genomic_DNA"/>
</dbReference>
<sequence length="593" mass="67941">MTSIVRLETLPTELLESIFSYLPPESILAFQYTCKRIASIGNEPSLWKRHCEEGWRYWHPKHDIVSLLRAPVDTVDWRALFRRRKETDRFISQTLSSILASQQARSLNTKKIVELGYDAKEELLRQCKPPIDSEDFLARKYYSSAALNCIHRSVAIQEWLKLRNACDVPLENALAAFDMFVLGNESADIQEVAQTLDSLAAEFRTIHPDHGELSTRQRAVTLANFLRLQSFCGVNDESYKNMENNFIGLALRDPQHEALPLITVAIFCAVARRLGLDASCCGYPFHIYAIVSAPDEQDLDGKQTNRSDAKPIRPRIYLDPFRSDVEISEHQLRRTLDSMGVRSWNHDEYLSPASVTEMVLRSTRNLQRAVQEAEMPAFDAVPVPGIPNQLQAWYSVIWANVTLTTGLSDGEAFATNELHLRQTVSLFTSRFQPDQPWDLSLMEMHLLPLFKDLPGEEELEDFIRVTNDVDSMPKRPIRRTASKVVTYKVGQLFSHRKYAYEGAVIGWDPVCEAGEDWIQRMKVDTTLSRGRHQSFYHVAVRDGSIRYVAEENINPSEGPPSERMLSLAGRWFKRWSDEHNVFVSNVRDEYPDD</sequence>
<dbReference type="OrthoDB" id="28868at2759"/>
<dbReference type="Pfam" id="PF12937">
    <property type="entry name" value="F-box-like"/>
    <property type="match status" value="1"/>
</dbReference>
<dbReference type="SMART" id="SM00992">
    <property type="entry name" value="YccV-like"/>
    <property type="match status" value="1"/>
</dbReference>
<dbReference type="Gene3D" id="2.30.30.390">
    <property type="entry name" value="Hemimethylated DNA-binding domain"/>
    <property type="match status" value="1"/>
</dbReference>
<dbReference type="SMART" id="SM00256">
    <property type="entry name" value="FBOX"/>
    <property type="match status" value="1"/>
</dbReference>
<dbReference type="PANTHER" id="PTHR31350:SF27">
    <property type="entry name" value="HEMIMETHYLATED DNA-BINDING DOMAIN-CONTAINING PROTEIN"/>
    <property type="match status" value="1"/>
</dbReference>
<dbReference type="InterPro" id="IPR011722">
    <property type="entry name" value="Hemimethylated_DNA-bd_dom"/>
</dbReference>
<dbReference type="PANTHER" id="PTHR31350">
    <property type="entry name" value="SI:DKEY-261L7.2"/>
    <property type="match status" value="1"/>
</dbReference>
<accession>A0A6A6WFQ5</accession>
<dbReference type="InterPro" id="IPR001810">
    <property type="entry name" value="F-box_dom"/>
</dbReference>
<evidence type="ECO:0000259" key="1">
    <source>
        <dbReference type="PROSITE" id="PS50181"/>
    </source>
</evidence>
<name>A0A6A6WFQ5_9PEZI</name>
<dbReference type="NCBIfam" id="TIGR02097">
    <property type="entry name" value="yccV"/>
    <property type="match status" value="1"/>
</dbReference>
<keyword evidence="3" id="KW-1185">Reference proteome</keyword>
<dbReference type="InterPro" id="IPR036047">
    <property type="entry name" value="F-box-like_dom_sf"/>
</dbReference>
<feature type="domain" description="F-box" evidence="1">
    <location>
        <begin position="4"/>
        <end position="50"/>
    </location>
</feature>
<reference evidence="2" key="1">
    <citation type="journal article" date="2020" name="Stud. Mycol.">
        <title>101 Dothideomycetes genomes: a test case for predicting lifestyles and emergence of pathogens.</title>
        <authorList>
            <person name="Haridas S."/>
            <person name="Albert R."/>
            <person name="Binder M."/>
            <person name="Bloem J."/>
            <person name="Labutti K."/>
            <person name="Salamov A."/>
            <person name="Andreopoulos B."/>
            <person name="Baker S."/>
            <person name="Barry K."/>
            <person name="Bills G."/>
            <person name="Bluhm B."/>
            <person name="Cannon C."/>
            <person name="Castanera R."/>
            <person name="Culley D."/>
            <person name="Daum C."/>
            <person name="Ezra D."/>
            <person name="Gonzalez J."/>
            <person name="Henrissat B."/>
            <person name="Kuo A."/>
            <person name="Liang C."/>
            <person name="Lipzen A."/>
            <person name="Lutzoni F."/>
            <person name="Magnuson J."/>
            <person name="Mondo S."/>
            <person name="Nolan M."/>
            <person name="Ohm R."/>
            <person name="Pangilinan J."/>
            <person name="Park H.-J."/>
            <person name="Ramirez L."/>
            <person name="Alfaro M."/>
            <person name="Sun H."/>
            <person name="Tritt A."/>
            <person name="Yoshinaga Y."/>
            <person name="Zwiers L.-H."/>
            <person name="Turgeon B."/>
            <person name="Goodwin S."/>
            <person name="Spatafora J."/>
            <person name="Crous P."/>
            <person name="Grigoriev I."/>
        </authorList>
    </citation>
    <scope>NUCLEOTIDE SEQUENCE</scope>
    <source>
        <strain evidence="2">CBS 121739</strain>
    </source>
</reference>
<dbReference type="Pfam" id="PF08755">
    <property type="entry name" value="YccV-like"/>
    <property type="match status" value="1"/>
</dbReference>
<dbReference type="InterPro" id="IPR032698">
    <property type="entry name" value="SirB1_N"/>
</dbReference>
<gene>
    <name evidence="2" type="ORF">EJ05DRAFT_241114</name>
</gene>
<evidence type="ECO:0000313" key="2">
    <source>
        <dbReference type="EMBL" id="KAF2760736.1"/>
    </source>
</evidence>
<dbReference type="SUPFAM" id="SSF81383">
    <property type="entry name" value="F-box domain"/>
    <property type="match status" value="1"/>
</dbReference>
<dbReference type="GeneID" id="54481112"/>
<dbReference type="Proteomes" id="UP000799437">
    <property type="component" value="Unassembled WGS sequence"/>
</dbReference>
<dbReference type="PROSITE" id="PS50181">
    <property type="entry name" value="FBOX"/>
    <property type="match status" value="1"/>
</dbReference>
<dbReference type="AlphaFoldDB" id="A0A6A6WFQ5"/>
<dbReference type="SUPFAM" id="SSF141255">
    <property type="entry name" value="YccV-like"/>
    <property type="match status" value="1"/>
</dbReference>
<evidence type="ECO:0000313" key="3">
    <source>
        <dbReference type="Proteomes" id="UP000799437"/>
    </source>
</evidence>
<dbReference type="Gene3D" id="1.20.1280.50">
    <property type="match status" value="1"/>
</dbReference>